<name>A0A3A6PMC2_9BACL</name>
<feature type="transmembrane region" description="Helical" evidence="5">
    <location>
        <begin position="19"/>
        <end position="38"/>
    </location>
</feature>
<dbReference type="PANTHER" id="PTHR43077">
    <property type="entry name" value="TRANSPORT PERMEASE YVFS-RELATED"/>
    <property type="match status" value="1"/>
</dbReference>
<feature type="domain" description="ABC-2 type transporter transmembrane" evidence="6">
    <location>
        <begin position="513"/>
        <end position="692"/>
    </location>
</feature>
<dbReference type="EMBL" id="QXQB01000001">
    <property type="protein sequence ID" value="RJX40508.1"/>
    <property type="molecule type" value="Genomic_DNA"/>
</dbReference>
<evidence type="ECO:0000313" key="7">
    <source>
        <dbReference type="EMBL" id="RJX40508.1"/>
    </source>
</evidence>
<dbReference type="AlphaFoldDB" id="A0A3A6PMC2"/>
<protein>
    <submittedName>
        <fullName evidence="7">YhgE/Pip domain-containing protein</fullName>
    </submittedName>
</protein>
<evidence type="ECO:0000259" key="6">
    <source>
        <dbReference type="Pfam" id="PF12698"/>
    </source>
</evidence>
<sequence length="716" mass="78117">MGHIWAIYMRDLRGIFRNLAASVIIIGLACLPSLYAWFNIKASWDPYGQTHSIAIAVVNKDEGAVLRDTPIHAGDEIVASLKENKQIGWVFVEERKAMEGVMHGDYYASITIPSDFSAKMATVLSDNLQQAELDFAVNEKINAVSPKIAEKGASGIVEQVRASFVKTANETIFRIFAQIGIELEENKPAIEHVRSAVFQLESLIPAINEAIATAATDIEKSKKIASTVQAELPKAARLAEEGEAFTVQLGQFFDQSGLALDQAGPLIKQDLQLLLQSARSMEELTNILQDSSIDPEDVRAPLELAGRRLTSAVTVTDGLIRLLERVNKLAEGKLLASAIVELQGVHSRFQQQLSLVQQISSAIERGEKPAQSLVDSLSALSKKAAATLSDLLGRYDSELLPAVKQAGQRAKQAAARAGAVLGDANKAMPSVVTIVNDAVKGIELGSRELGKIQANLPAAEQKLRDVAARIRSLEKEGNLDELIDLLKNDAEREGAFFAEPVVLKENRLFPIPNYGSAMSPFFTTLSLWVGALLLVSLLTVEVHHGEHEYRSYQIYLGRYLTFLSIAIVQSLLVTLGDIWLLKAYVANPVWFVLFGILLSSIFMLIVYTLVSIFGNVGKAMAIVLLVLQLAGSGGTFPIQVTPPFFQAIHPFLPFTYAISMMREAVGGILWDIVLRDLLVLAAFAGVALLLGLALKKWINRYSTKMVEKAKESGLIH</sequence>
<dbReference type="GO" id="GO:0140359">
    <property type="term" value="F:ABC-type transporter activity"/>
    <property type="evidence" value="ECO:0007669"/>
    <property type="project" value="InterPro"/>
</dbReference>
<feature type="transmembrane region" description="Helical" evidence="5">
    <location>
        <begin position="559"/>
        <end position="581"/>
    </location>
</feature>
<comment type="caution">
    <text evidence="7">The sequence shown here is derived from an EMBL/GenBank/DDBJ whole genome shotgun (WGS) entry which is preliminary data.</text>
</comment>
<evidence type="ECO:0000313" key="8">
    <source>
        <dbReference type="Proteomes" id="UP000267798"/>
    </source>
</evidence>
<comment type="subcellular location">
    <subcellularLocation>
        <location evidence="1">Membrane</location>
        <topology evidence="1">Multi-pass membrane protein</topology>
    </subcellularLocation>
</comment>
<gene>
    <name evidence="7" type="ORF">D3P09_00335</name>
</gene>
<keyword evidence="2 5" id="KW-0812">Transmembrane</keyword>
<proteinExistence type="predicted"/>
<keyword evidence="8" id="KW-1185">Reference proteome</keyword>
<dbReference type="Proteomes" id="UP000267798">
    <property type="component" value="Unassembled WGS sequence"/>
</dbReference>
<keyword evidence="4 5" id="KW-0472">Membrane</keyword>
<feature type="transmembrane region" description="Helical" evidence="5">
    <location>
        <begin position="517"/>
        <end position="538"/>
    </location>
</feature>
<accession>A0A3A6PMC2</accession>
<dbReference type="InterPro" id="IPR051328">
    <property type="entry name" value="T7SS_ABC-Transporter"/>
</dbReference>
<dbReference type="InterPro" id="IPR017500">
    <property type="entry name" value="Phage_infect_YhgE_N"/>
</dbReference>
<dbReference type="InterPro" id="IPR013525">
    <property type="entry name" value="ABC2_TM"/>
</dbReference>
<dbReference type="InterPro" id="IPR017501">
    <property type="entry name" value="Phage_infect_YhgE_C"/>
</dbReference>
<evidence type="ECO:0000256" key="4">
    <source>
        <dbReference type="ARBA" id="ARBA00023136"/>
    </source>
</evidence>
<dbReference type="NCBIfam" id="TIGR03061">
    <property type="entry name" value="pip_yhgE_Nterm"/>
    <property type="match status" value="1"/>
</dbReference>
<keyword evidence="3 5" id="KW-1133">Transmembrane helix</keyword>
<evidence type="ECO:0000256" key="2">
    <source>
        <dbReference type="ARBA" id="ARBA00022692"/>
    </source>
</evidence>
<dbReference type="RefSeq" id="WP_120106058.1">
    <property type="nucleotide sequence ID" value="NZ_QXQB01000001.1"/>
</dbReference>
<dbReference type="Pfam" id="PF12698">
    <property type="entry name" value="ABC2_membrane_3"/>
    <property type="match status" value="1"/>
</dbReference>
<feature type="transmembrane region" description="Helical" evidence="5">
    <location>
        <begin position="677"/>
        <end position="694"/>
    </location>
</feature>
<dbReference type="OrthoDB" id="9811483at2"/>
<dbReference type="NCBIfam" id="TIGR03062">
    <property type="entry name" value="pip_yhgE_Cterm"/>
    <property type="match status" value="1"/>
</dbReference>
<feature type="transmembrane region" description="Helical" evidence="5">
    <location>
        <begin position="587"/>
        <end position="610"/>
    </location>
</feature>
<dbReference type="Gene3D" id="3.40.1710.10">
    <property type="entry name" value="abc type-2 transporter like domain"/>
    <property type="match status" value="1"/>
</dbReference>
<feature type="transmembrane region" description="Helical" evidence="5">
    <location>
        <begin position="622"/>
        <end position="640"/>
    </location>
</feature>
<evidence type="ECO:0000256" key="1">
    <source>
        <dbReference type="ARBA" id="ARBA00004141"/>
    </source>
</evidence>
<dbReference type="GO" id="GO:0016020">
    <property type="term" value="C:membrane"/>
    <property type="evidence" value="ECO:0007669"/>
    <property type="project" value="UniProtKB-SubCell"/>
</dbReference>
<dbReference type="PANTHER" id="PTHR43077:SF10">
    <property type="entry name" value="TRANSPORT PERMEASE PROTEIN"/>
    <property type="match status" value="1"/>
</dbReference>
<evidence type="ECO:0000256" key="5">
    <source>
        <dbReference type="SAM" id="Phobius"/>
    </source>
</evidence>
<evidence type="ECO:0000256" key="3">
    <source>
        <dbReference type="ARBA" id="ARBA00022989"/>
    </source>
</evidence>
<organism evidence="7 8">
    <name type="scientific">Paenibacillus pinisoli</name>
    <dbReference type="NCBI Taxonomy" id="1276110"/>
    <lineage>
        <taxon>Bacteria</taxon>
        <taxon>Bacillati</taxon>
        <taxon>Bacillota</taxon>
        <taxon>Bacilli</taxon>
        <taxon>Bacillales</taxon>
        <taxon>Paenibacillaceae</taxon>
        <taxon>Paenibacillus</taxon>
    </lineage>
</organism>
<reference evidence="7 8" key="1">
    <citation type="submission" date="2018-09" db="EMBL/GenBank/DDBJ databases">
        <title>Paenibacillus aracenensis nov. sp. isolated from a cave in southern Spain.</title>
        <authorList>
            <person name="Jurado V."/>
            <person name="Gutierrez-Patricio S."/>
            <person name="Gonzalez-Pimentel J.L."/>
            <person name="Miller A.Z."/>
            <person name="Laiz L."/>
            <person name="Saiz-Jimenez C."/>
        </authorList>
    </citation>
    <scope>NUCLEOTIDE SEQUENCE [LARGE SCALE GENOMIC DNA]</scope>
    <source>
        <strain evidence="7 8">JCM 19203</strain>
    </source>
</reference>